<keyword evidence="5" id="KW-1185">Reference proteome</keyword>
<accession>A0A8T8HWT1</accession>
<dbReference type="InterPro" id="IPR023809">
    <property type="entry name" value="Thiopep_bacteriocin_synth_dom"/>
</dbReference>
<reference evidence="2 5" key="1">
    <citation type="submission" date="2021-01" db="EMBL/GenBank/DDBJ databases">
        <title>Sequencing the genomes of 1000 actinobacteria strains.</title>
        <authorList>
            <person name="Klenk H.-P."/>
        </authorList>
    </citation>
    <scope>NUCLEOTIDE SEQUENCE [LARGE SCALE GENOMIC DNA]</scope>
    <source>
        <strain evidence="2 5">DSM 44581</strain>
    </source>
</reference>
<dbReference type="NCBIfam" id="TIGR03891">
    <property type="entry name" value="thiopep_ocin"/>
    <property type="match status" value="1"/>
</dbReference>
<organism evidence="3 4">
    <name type="scientific">Saccharothrix algeriensis</name>
    <dbReference type="NCBI Taxonomy" id="173560"/>
    <lineage>
        <taxon>Bacteria</taxon>
        <taxon>Bacillati</taxon>
        <taxon>Actinomycetota</taxon>
        <taxon>Actinomycetes</taxon>
        <taxon>Pseudonocardiales</taxon>
        <taxon>Pseudonocardiaceae</taxon>
        <taxon>Saccharothrix</taxon>
    </lineage>
</organism>
<dbReference type="AlphaFoldDB" id="A0A8T8HWT1"/>
<evidence type="ECO:0000313" key="5">
    <source>
        <dbReference type="Proteomes" id="UP001195724"/>
    </source>
</evidence>
<dbReference type="Pfam" id="PF14028">
    <property type="entry name" value="Lant_dehydr_C"/>
    <property type="match status" value="1"/>
</dbReference>
<sequence length="354" mass="39255">MTTIVRDGQGAPAGGPTAAAARWQATHVHYAGNADPMIVHGIAPLVRDLRERGLVERWFFIKYWLEGPHVRLRLLPAAGVDPELVRSETRAALTAFLRRRPALYEADADGLADLYHRMFLAEYGQERWDETYGESGMPLRANNSCHEMPYEREYGRYGGVAGVELAEWHFEVSSDLVAGLLRTTNVHVRTVLLGLAAQLSATMCFSFLGTAERVAKFLDDYRTFWETTYQENSDEYHESFDKSYARMADKLAERVAAAAEVALDHASAADSDARRGWASHCADLRDRVAELARAGALEFSRGPVADVDGASAILLSSYLHMTNNRLGVSILDEIYLSYVLRRAVLDLAGSGALR</sequence>
<dbReference type="Proteomes" id="UP001195724">
    <property type="component" value="Unassembled WGS sequence"/>
</dbReference>
<protein>
    <submittedName>
        <fullName evidence="3">Thiopeptide-type bacteriocin biosynthesis protein</fullName>
    </submittedName>
</protein>
<reference evidence="3" key="2">
    <citation type="submission" date="2021-04" db="EMBL/GenBank/DDBJ databases">
        <title>Saccharothrix algeriensis WGS.</title>
        <authorList>
            <person name="Stuskova K."/>
            <person name="Hakalova E."/>
            <person name="Tebbal A.B."/>
            <person name="Eichmeier A."/>
        </authorList>
    </citation>
    <scope>NUCLEOTIDE SEQUENCE</scope>
    <source>
        <strain evidence="3">NRRL B-24137</strain>
    </source>
</reference>
<name>A0A8T8HWT1_9PSEU</name>
<evidence type="ECO:0000313" key="4">
    <source>
        <dbReference type="Proteomes" id="UP000671828"/>
    </source>
</evidence>
<dbReference type="Proteomes" id="UP000671828">
    <property type="component" value="Chromosome"/>
</dbReference>
<dbReference type="EMBL" id="JAFBCL010000001">
    <property type="protein sequence ID" value="MBM7814549.1"/>
    <property type="molecule type" value="Genomic_DNA"/>
</dbReference>
<gene>
    <name evidence="3" type="ORF">J7S33_28115</name>
    <name evidence="2" type="ORF">JOE68_005414</name>
</gene>
<proteinExistence type="predicted"/>
<dbReference type="EMBL" id="CP072788">
    <property type="protein sequence ID" value="QTR02841.1"/>
    <property type="molecule type" value="Genomic_DNA"/>
</dbReference>
<evidence type="ECO:0000313" key="3">
    <source>
        <dbReference type="EMBL" id="QTR02841.1"/>
    </source>
</evidence>
<feature type="domain" description="Thiopeptide-type bacteriocin biosynthesis" evidence="1">
    <location>
        <begin position="23"/>
        <end position="344"/>
    </location>
</feature>
<dbReference type="RefSeq" id="WP_204845179.1">
    <property type="nucleotide sequence ID" value="NZ_JAFBCL010000001.1"/>
</dbReference>
<evidence type="ECO:0000259" key="1">
    <source>
        <dbReference type="Pfam" id="PF14028"/>
    </source>
</evidence>
<evidence type="ECO:0000313" key="2">
    <source>
        <dbReference type="EMBL" id="MBM7814549.1"/>
    </source>
</evidence>